<name>A0AAE0YGS8_9GAST</name>
<protein>
    <submittedName>
        <fullName evidence="1">Uncharacterized protein</fullName>
    </submittedName>
</protein>
<accession>A0AAE0YGS8</accession>
<reference evidence="1" key="1">
    <citation type="journal article" date="2023" name="G3 (Bethesda)">
        <title>A reference genome for the long-term kleptoplast-retaining sea slug Elysia crispata morphotype clarki.</title>
        <authorList>
            <person name="Eastman K.E."/>
            <person name="Pendleton A.L."/>
            <person name="Shaikh M.A."/>
            <person name="Suttiyut T."/>
            <person name="Ogas R."/>
            <person name="Tomko P."/>
            <person name="Gavelis G."/>
            <person name="Widhalm J.R."/>
            <person name="Wisecaver J.H."/>
        </authorList>
    </citation>
    <scope>NUCLEOTIDE SEQUENCE</scope>
    <source>
        <strain evidence="1">ECLA1</strain>
    </source>
</reference>
<keyword evidence="2" id="KW-1185">Reference proteome</keyword>
<comment type="caution">
    <text evidence="1">The sequence shown here is derived from an EMBL/GenBank/DDBJ whole genome shotgun (WGS) entry which is preliminary data.</text>
</comment>
<proteinExistence type="predicted"/>
<sequence>MGNFRPFAASAVGWEISDRSPRVLCLSSSRCLMIERDSPEIDERTEPNLPDSGFVLPTSVKAVLRASLSLAVRHGCRSCFIVKSRLTEVEGPEIRVPFFSPGACELTRPDNRCKQFL</sequence>
<dbReference type="Proteomes" id="UP001283361">
    <property type="component" value="Unassembled WGS sequence"/>
</dbReference>
<organism evidence="1 2">
    <name type="scientific">Elysia crispata</name>
    <name type="common">lettuce slug</name>
    <dbReference type="NCBI Taxonomy" id="231223"/>
    <lineage>
        <taxon>Eukaryota</taxon>
        <taxon>Metazoa</taxon>
        <taxon>Spiralia</taxon>
        <taxon>Lophotrochozoa</taxon>
        <taxon>Mollusca</taxon>
        <taxon>Gastropoda</taxon>
        <taxon>Heterobranchia</taxon>
        <taxon>Euthyneura</taxon>
        <taxon>Panpulmonata</taxon>
        <taxon>Sacoglossa</taxon>
        <taxon>Placobranchoidea</taxon>
        <taxon>Plakobranchidae</taxon>
        <taxon>Elysia</taxon>
    </lineage>
</organism>
<dbReference type="EMBL" id="JAWDGP010006253">
    <property type="protein sequence ID" value="KAK3744712.1"/>
    <property type="molecule type" value="Genomic_DNA"/>
</dbReference>
<gene>
    <name evidence="1" type="ORF">RRG08_062361</name>
</gene>
<evidence type="ECO:0000313" key="1">
    <source>
        <dbReference type="EMBL" id="KAK3744712.1"/>
    </source>
</evidence>
<evidence type="ECO:0000313" key="2">
    <source>
        <dbReference type="Proteomes" id="UP001283361"/>
    </source>
</evidence>
<dbReference type="AlphaFoldDB" id="A0AAE0YGS8"/>